<evidence type="ECO:0000256" key="7">
    <source>
        <dbReference type="ARBA" id="ARBA00022840"/>
    </source>
</evidence>
<evidence type="ECO:0000256" key="6">
    <source>
        <dbReference type="ARBA" id="ARBA00022777"/>
    </source>
</evidence>
<dbReference type="RefSeq" id="WP_251223647.1">
    <property type="nucleotide sequence ID" value="NZ_JAMBOL010000010.1"/>
</dbReference>
<dbReference type="InterPro" id="IPR001057">
    <property type="entry name" value="Glu/AcGlu_kinase"/>
</dbReference>
<dbReference type="PIRSF" id="PIRSF000729">
    <property type="entry name" value="GK"/>
    <property type="match status" value="1"/>
</dbReference>
<comment type="subcellular location">
    <subcellularLocation>
        <location evidence="8">Cytoplasm</location>
    </subcellularLocation>
</comment>
<dbReference type="InterPro" id="IPR019797">
    <property type="entry name" value="Glutamate_5-kinase_CS"/>
</dbReference>
<feature type="binding site" evidence="8">
    <location>
        <position position="148"/>
    </location>
    <ligand>
        <name>substrate</name>
    </ligand>
</feature>
<keyword evidence="2 8" id="KW-0028">Amino-acid biosynthesis</keyword>
<dbReference type="Pfam" id="PF00696">
    <property type="entry name" value="AA_kinase"/>
    <property type="match status" value="1"/>
</dbReference>
<dbReference type="InterPro" id="IPR002478">
    <property type="entry name" value="PUA"/>
</dbReference>
<dbReference type="PROSITE" id="PS50890">
    <property type="entry name" value="PUA"/>
    <property type="match status" value="1"/>
</dbReference>
<proteinExistence type="inferred from homology"/>
<dbReference type="GO" id="GO:0003723">
    <property type="term" value="F:RNA binding"/>
    <property type="evidence" value="ECO:0007669"/>
    <property type="project" value="InterPro"/>
</dbReference>
<evidence type="ECO:0000256" key="3">
    <source>
        <dbReference type="ARBA" id="ARBA00022650"/>
    </source>
</evidence>
<dbReference type="PROSITE" id="PS00902">
    <property type="entry name" value="GLUTAMATE_5_KINASE"/>
    <property type="match status" value="1"/>
</dbReference>
<dbReference type="SUPFAM" id="SSF53633">
    <property type="entry name" value="Carbamate kinase-like"/>
    <property type="match status" value="1"/>
</dbReference>
<keyword evidence="11" id="KW-1185">Reference proteome</keyword>
<name>A0A9X2DSQ2_9BACI</name>
<dbReference type="GO" id="GO:0004349">
    <property type="term" value="F:glutamate 5-kinase activity"/>
    <property type="evidence" value="ECO:0007669"/>
    <property type="project" value="UniProtKB-UniRule"/>
</dbReference>
<comment type="caution">
    <text evidence="10">The sequence shown here is derived from an EMBL/GenBank/DDBJ whole genome shotgun (WGS) entry which is preliminary data.</text>
</comment>
<keyword evidence="1 8" id="KW-0963">Cytoplasm</keyword>
<dbReference type="InterPro" id="IPR011529">
    <property type="entry name" value="Glu_5kinase"/>
</dbReference>
<feature type="binding site" evidence="8">
    <location>
        <begin position="210"/>
        <end position="216"/>
    </location>
    <ligand>
        <name>ATP</name>
        <dbReference type="ChEBI" id="CHEBI:30616"/>
    </ligand>
</feature>
<evidence type="ECO:0000256" key="2">
    <source>
        <dbReference type="ARBA" id="ARBA00022605"/>
    </source>
</evidence>
<dbReference type="NCBIfam" id="TIGR01027">
    <property type="entry name" value="proB"/>
    <property type="match status" value="1"/>
</dbReference>
<evidence type="ECO:0000256" key="5">
    <source>
        <dbReference type="ARBA" id="ARBA00022741"/>
    </source>
</evidence>
<dbReference type="FunFam" id="3.40.1160.10:FF:000018">
    <property type="entry name" value="Glutamate 5-kinase"/>
    <property type="match status" value="1"/>
</dbReference>
<feature type="domain" description="PUA" evidence="9">
    <location>
        <begin position="278"/>
        <end position="357"/>
    </location>
</feature>
<gene>
    <name evidence="8 10" type="primary">proB</name>
    <name evidence="10" type="ORF">M3202_12400</name>
</gene>
<dbReference type="PANTHER" id="PTHR43654:SF1">
    <property type="entry name" value="ISOPENTENYL PHOSPHATE KINASE"/>
    <property type="match status" value="1"/>
</dbReference>
<dbReference type="GO" id="GO:0055129">
    <property type="term" value="P:L-proline biosynthetic process"/>
    <property type="evidence" value="ECO:0007669"/>
    <property type="project" value="UniProtKB-UniRule"/>
</dbReference>
<evidence type="ECO:0000259" key="9">
    <source>
        <dbReference type="SMART" id="SM00359"/>
    </source>
</evidence>
<feature type="binding site" evidence="8">
    <location>
        <position position="49"/>
    </location>
    <ligand>
        <name>substrate</name>
    </ligand>
</feature>
<reference evidence="10" key="1">
    <citation type="submission" date="2022-05" db="EMBL/GenBank/DDBJ databases">
        <title>Comparative Genomics of Spacecraft Associated Microbes.</title>
        <authorList>
            <person name="Tran M.T."/>
            <person name="Wright A."/>
            <person name="Seuylemezian A."/>
            <person name="Eisen J."/>
            <person name="Coil D."/>
        </authorList>
    </citation>
    <scope>NUCLEOTIDE SEQUENCE</scope>
    <source>
        <strain evidence="10">214.1.1</strain>
    </source>
</reference>
<keyword evidence="7 8" id="KW-0067">ATP-binding</keyword>
<dbReference type="Proteomes" id="UP001139179">
    <property type="component" value="Unassembled WGS sequence"/>
</dbReference>
<evidence type="ECO:0000256" key="4">
    <source>
        <dbReference type="ARBA" id="ARBA00022679"/>
    </source>
</evidence>
<dbReference type="PANTHER" id="PTHR43654">
    <property type="entry name" value="GLUTAMATE 5-KINASE"/>
    <property type="match status" value="1"/>
</dbReference>
<comment type="pathway">
    <text evidence="8">Amino-acid biosynthesis; L-proline biosynthesis; L-glutamate 5-semialdehyde from L-glutamate: step 1/2.</text>
</comment>
<keyword evidence="6 8" id="KW-0418">Kinase</keyword>
<dbReference type="InterPro" id="IPR001048">
    <property type="entry name" value="Asp/Glu/Uridylate_kinase"/>
</dbReference>
<dbReference type="EMBL" id="JAMBOL010000010">
    <property type="protein sequence ID" value="MCM3714880.1"/>
    <property type="molecule type" value="Genomic_DNA"/>
</dbReference>
<dbReference type="CDD" id="cd21157">
    <property type="entry name" value="PUA_G5K"/>
    <property type="match status" value="1"/>
</dbReference>
<dbReference type="InterPro" id="IPR041739">
    <property type="entry name" value="G5K_ProB"/>
</dbReference>
<dbReference type="EC" id="2.7.2.11" evidence="8"/>
<dbReference type="InterPro" id="IPR036393">
    <property type="entry name" value="AceGlu_kinase-like_sf"/>
</dbReference>
<dbReference type="SMART" id="SM00359">
    <property type="entry name" value="PUA"/>
    <property type="match status" value="1"/>
</dbReference>
<dbReference type="PRINTS" id="PR00474">
    <property type="entry name" value="GLU5KINASE"/>
</dbReference>
<dbReference type="CDD" id="cd04242">
    <property type="entry name" value="AAK_G5K_ProB"/>
    <property type="match status" value="1"/>
</dbReference>
<dbReference type="InterPro" id="IPR015947">
    <property type="entry name" value="PUA-like_sf"/>
</dbReference>
<feature type="binding site" evidence="8">
    <location>
        <position position="136"/>
    </location>
    <ligand>
        <name>substrate</name>
    </ligand>
</feature>
<dbReference type="GO" id="GO:0005524">
    <property type="term" value="F:ATP binding"/>
    <property type="evidence" value="ECO:0007669"/>
    <property type="project" value="UniProtKB-KW"/>
</dbReference>
<sequence>MSRQRVVVKIGSSSLTTKAGALSLKKVSMFVEAVAKLKQAGHEVVVISSGAVAAGFSAIGYPTRPVTIAGKQAAAAVGQALLMQAYIEQFSKYELIPAQLLLTREDFADQSRYSNAYSTLNELLKRGAIPIINENDSISIAELTFGDNDMLSALVSGMIHANTLCMLTDVNGLYDANPKLDPNAKKIHYLPALTDELIALAGESTSKVGTGGMKSKVSAAQTALSLGVNVFIGKSDSSDTFLDILAGKGDGTYIGTFLHEPVMPTTKQWIALHSRSIAKITVDQGAEAALLTRGKSLLPVGITNVEGSFSVGDVIEVYGEDDKLLGKGKASMTVHELEKFRAECQKDKESRYKHPVVIHRDEWVPLKKEMMKR</sequence>
<comment type="function">
    <text evidence="8">Catalyzes the transfer of a phosphate group to glutamate to form L-glutamate 5-phosphate.</text>
</comment>
<dbReference type="AlphaFoldDB" id="A0A9X2DSQ2"/>
<comment type="similarity">
    <text evidence="8">Belongs to the glutamate 5-kinase family.</text>
</comment>
<evidence type="ECO:0000313" key="11">
    <source>
        <dbReference type="Proteomes" id="UP001139179"/>
    </source>
</evidence>
<keyword evidence="5 8" id="KW-0547">Nucleotide-binding</keyword>
<accession>A0A9X2DSQ2</accession>
<organism evidence="10 11">
    <name type="scientific">Halalkalibacter oceani</name>
    <dbReference type="NCBI Taxonomy" id="1653776"/>
    <lineage>
        <taxon>Bacteria</taxon>
        <taxon>Bacillati</taxon>
        <taxon>Bacillota</taxon>
        <taxon>Bacilli</taxon>
        <taxon>Bacillales</taxon>
        <taxon>Bacillaceae</taxon>
        <taxon>Halalkalibacter</taxon>
    </lineage>
</organism>
<dbReference type="Pfam" id="PF01472">
    <property type="entry name" value="PUA"/>
    <property type="match status" value="1"/>
</dbReference>
<dbReference type="Gene3D" id="2.30.130.10">
    <property type="entry name" value="PUA domain"/>
    <property type="match status" value="1"/>
</dbReference>
<comment type="catalytic activity">
    <reaction evidence="8">
        <text>L-glutamate + ATP = L-glutamyl 5-phosphate + ADP</text>
        <dbReference type="Rhea" id="RHEA:14877"/>
        <dbReference type="ChEBI" id="CHEBI:29985"/>
        <dbReference type="ChEBI" id="CHEBI:30616"/>
        <dbReference type="ChEBI" id="CHEBI:58274"/>
        <dbReference type="ChEBI" id="CHEBI:456216"/>
        <dbReference type="EC" id="2.7.2.11"/>
    </reaction>
</comment>
<feature type="binding site" evidence="8">
    <location>
        <begin position="168"/>
        <end position="169"/>
    </location>
    <ligand>
        <name>ATP</name>
        <dbReference type="ChEBI" id="CHEBI:30616"/>
    </ligand>
</feature>
<dbReference type="HAMAP" id="MF_00456">
    <property type="entry name" value="ProB"/>
    <property type="match status" value="1"/>
</dbReference>
<dbReference type="SUPFAM" id="SSF88697">
    <property type="entry name" value="PUA domain-like"/>
    <property type="match status" value="1"/>
</dbReference>
<evidence type="ECO:0000256" key="8">
    <source>
        <dbReference type="HAMAP-Rule" id="MF_00456"/>
    </source>
</evidence>
<evidence type="ECO:0000313" key="10">
    <source>
        <dbReference type="EMBL" id="MCM3714880.1"/>
    </source>
</evidence>
<protein>
    <recommendedName>
        <fullName evidence="8">Glutamate 5-kinase</fullName>
        <ecNumber evidence="8">2.7.2.11</ecNumber>
    </recommendedName>
    <alternativeName>
        <fullName evidence="8">Gamma-glutamyl kinase</fullName>
        <shortName evidence="8">GK</shortName>
    </alternativeName>
</protein>
<evidence type="ECO:0000256" key="1">
    <source>
        <dbReference type="ARBA" id="ARBA00022490"/>
    </source>
</evidence>
<dbReference type="GO" id="GO:0005829">
    <property type="term" value="C:cytosol"/>
    <property type="evidence" value="ECO:0007669"/>
    <property type="project" value="TreeGrafter"/>
</dbReference>
<dbReference type="InterPro" id="IPR005715">
    <property type="entry name" value="Glu_5kinase/COase_Synthase"/>
</dbReference>
<keyword evidence="3 8" id="KW-0641">Proline biosynthesis</keyword>
<dbReference type="InterPro" id="IPR036974">
    <property type="entry name" value="PUA_sf"/>
</dbReference>
<feature type="binding site" evidence="8">
    <location>
        <position position="9"/>
    </location>
    <ligand>
        <name>ATP</name>
        <dbReference type="ChEBI" id="CHEBI:30616"/>
    </ligand>
</feature>
<dbReference type="Gene3D" id="3.40.1160.10">
    <property type="entry name" value="Acetylglutamate kinase-like"/>
    <property type="match status" value="1"/>
</dbReference>
<keyword evidence="4 8" id="KW-0808">Transferase</keyword>